<dbReference type="InterPro" id="IPR019533">
    <property type="entry name" value="Peptidase_S26"/>
</dbReference>
<keyword evidence="2" id="KW-1185">Reference proteome</keyword>
<dbReference type="GO" id="GO:0004252">
    <property type="term" value="F:serine-type endopeptidase activity"/>
    <property type="evidence" value="ECO:0007669"/>
    <property type="project" value="InterPro"/>
</dbReference>
<reference evidence="1" key="1">
    <citation type="submission" date="2020-06" db="EMBL/GenBank/DDBJ databases">
        <title>Characterization of fructooligosaccharide metabolism and fructooligosaccharide-degrading enzymes in human commensal butyrate producers.</title>
        <authorList>
            <person name="Tanno H."/>
            <person name="Fujii T."/>
            <person name="Hirano K."/>
            <person name="Maeno S."/>
            <person name="Tonozuka T."/>
            <person name="Sakamoto M."/>
            <person name="Ohkuma M."/>
            <person name="Tochio T."/>
            <person name="Endo A."/>
        </authorList>
    </citation>
    <scope>NUCLEOTIDE SEQUENCE</scope>
    <source>
        <strain evidence="1">JCM 17466</strain>
    </source>
</reference>
<dbReference type="CDD" id="cd06530">
    <property type="entry name" value="S26_SPase_I"/>
    <property type="match status" value="1"/>
</dbReference>
<dbReference type="AlphaFoldDB" id="A0A916VEP4"/>
<dbReference type="EMBL" id="BLYI01000070">
    <property type="protein sequence ID" value="GFO86633.1"/>
    <property type="molecule type" value="Genomic_DNA"/>
</dbReference>
<evidence type="ECO:0008006" key="3">
    <source>
        <dbReference type="Google" id="ProtNLM"/>
    </source>
</evidence>
<gene>
    <name evidence="1" type="ORF">ANBU17_29800</name>
</gene>
<name>A0A916VEP4_9FIRM</name>
<proteinExistence type="predicted"/>
<protein>
    <recommendedName>
        <fullName evidence="3">Signal peptidase I</fullName>
    </recommendedName>
</protein>
<evidence type="ECO:0000313" key="2">
    <source>
        <dbReference type="Proteomes" id="UP000613208"/>
    </source>
</evidence>
<dbReference type="GO" id="GO:0006465">
    <property type="term" value="P:signal peptide processing"/>
    <property type="evidence" value="ECO:0007669"/>
    <property type="project" value="InterPro"/>
</dbReference>
<accession>A0A916VEP4</accession>
<sequence length="116" mass="13577">MITCIGGLLAVIIYSIFFTDTRRGIIPYRFYNVLTNSMEPKIGTDSLVLVKVYDKSMKIQKNDIITFSANRFGEKIIITHRFSHTERNKEGETVYKTHPERSNTLDVYEMVWYKKS</sequence>
<organism evidence="1 2">
    <name type="scientific">Anaerostipes butyraticus</name>
    <dbReference type="NCBI Taxonomy" id="645466"/>
    <lineage>
        <taxon>Bacteria</taxon>
        <taxon>Bacillati</taxon>
        <taxon>Bacillota</taxon>
        <taxon>Clostridia</taxon>
        <taxon>Lachnospirales</taxon>
        <taxon>Lachnospiraceae</taxon>
        <taxon>Anaerostipes</taxon>
    </lineage>
</organism>
<dbReference type="Proteomes" id="UP000613208">
    <property type="component" value="Unassembled WGS sequence"/>
</dbReference>
<comment type="caution">
    <text evidence="1">The sequence shown here is derived from an EMBL/GenBank/DDBJ whole genome shotgun (WGS) entry which is preliminary data.</text>
</comment>
<evidence type="ECO:0000313" key="1">
    <source>
        <dbReference type="EMBL" id="GFO86633.1"/>
    </source>
</evidence>